<comment type="caution">
    <text evidence="3">The sequence shown here is derived from an EMBL/GenBank/DDBJ whole genome shotgun (WGS) entry which is preliminary data.</text>
</comment>
<evidence type="ECO:0000256" key="1">
    <source>
        <dbReference type="SAM" id="MobiDB-lite"/>
    </source>
</evidence>
<feature type="transmembrane region" description="Helical" evidence="2">
    <location>
        <begin position="38"/>
        <end position="58"/>
    </location>
</feature>
<dbReference type="Proteomes" id="UP001500967">
    <property type="component" value="Unassembled WGS sequence"/>
</dbReference>
<sequence>MKKHPVDSVSLVFALLFSAAVAWWGVAMISRDPLHVPAAWIGAGTLLIIGLVGLMSALRPQRQAEAPLTVPPAPQPALDVDPYNDPFLASVSLPRVDGVLDADAIAAAYREAGFDDPAPVSAPTAVTDRPVSGPAAPAATVPTFDDPVVTPDAEAPTAIVPAAPEQLPVAERPVRDGDTKQLPADRDGGATS</sequence>
<keyword evidence="2" id="KW-0472">Membrane</keyword>
<accession>A0ABP3DAG5</accession>
<evidence type="ECO:0000313" key="3">
    <source>
        <dbReference type="EMBL" id="GAA0226721.1"/>
    </source>
</evidence>
<evidence type="ECO:0000313" key="4">
    <source>
        <dbReference type="Proteomes" id="UP001500967"/>
    </source>
</evidence>
<keyword evidence="4" id="KW-1185">Reference proteome</keyword>
<organism evidence="3 4">
    <name type="scientific">Cryptosporangium japonicum</name>
    <dbReference type="NCBI Taxonomy" id="80872"/>
    <lineage>
        <taxon>Bacteria</taxon>
        <taxon>Bacillati</taxon>
        <taxon>Actinomycetota</taxon>
        <taxon>Actinomycetes</taxon>
        <taxon>Cryptosporangiales</taxon>
        <taxon>Cryptosporangiaceae</taxon>
        <taxon>Cryptosporangium</taxon>
    </lineage>
</organism>
<dbReference type="RefSeq" id="WP_344647554.1">
    <property type="nucleotide sequence ID" value="NZ_BAAAGX010000006.1"/>
</dbReference>
<reference evidence="4" key="1">
    <citation type="journal article" date="2019" name="Int. J. Syst. Evol. Microbiol.">
        <title>The Global Catalogue of Microorganisms (GCM) 10K type strain sequencing project: providing services to taxonomists for standard genome sequencing and annotation.</title>
        <authorList>
            <consortium name="The Broad Institute Genomics Platform"/>
            <consortium name="The Broad Institute Genome Sequencing Center for Infectious Disease"/>
            <person name="Wu L."/>
            <person name="Ma J."/>
        </authorList>
    </citation>
    <scope>NUCLEOTIDE SEQUENCE [LARGE SCALE GENOMIC DNA]</scope>
    <source>
        <strain evidence="4">JCM 10425</strain>
    </source>
</reference>
<keyword evidence="2" id="KW-0812">Transmembrane</keyword>
<dbReference type="EMBL" id="BAAAGX010000006">
    <property type="protein sequence ID" value="GAA0226721.1"/>
    <property type="molecule type" value="Genomic_DNA"/>
</dbReference>
<name>A0ABP3DAG5_9ACTN</name>
<protein>
    <submittedName>
        <fullName evidence="3">Uncharacterized protein</fullName>
    </submittedName>
</protein>
<keyword evidence="2" id="KW-1133">Transmembrane helix</keyword>
<feature type="compositionally biased region" description="Basic and acidic residues" evidence="1">
    <location>
        <begin position="172"/>
        <end position="192"/>
    </location>
</feature>
<gene>
    <name evidence="3" type="ORF">GCM10009539_10060</name>
</gene>
<feature type="region of interest" description="Disordered" evidence="1">
    <location>
        <begin position="118"/>
        <end position="192"/>
    </location>
</feature>
<proteinExistence type="predicted"/>
<evidence type="ECO:0000256" key="2">
    <source>
        <dbReference type="SAM" id="Phobius"/>
    </source>
</evidence>